<gene>
    <name evidence="3" type="ORF">BJ981_005361</name>
</gene>
<dbReference type="EMBL" id="JACHBR010000001">
    <property type="protein sequence ID" value="MBB5629662.1"/>
    <property type="molecule type" value="Genomic_DNA"/>
</dbReference>
<keyword evidence="4" id="KW-1185">Reference proteome</keyword>
<dbReference type="Gene3D" id="1.25.40.10">
    <property type="entry name" value="Tetratricopeptide repeat domain"/>
    <property type="match status" value="1"/>
</dbReference>
<accession>A0A7W9DSF8</accession>
<evidence type="ECO:0000259" key="2">
    <source>
        <dbReference type="Pfam" id="PF12770"/>
    </source>
</evidence>
<protein>
    <submittedName>
        <fullName evidence="3">CHAT domain-containing protein</fullName>
    </submittedName>
</protein>
<organism evidence="3 4">
    <name type="scientific">Sphaerisporangium krabiense</name>
    <dbReference type="NCBI Taxonomy" id="763782"/>
    <lineage>
        <taxon>Bacteria</taxon>
        <taxon>Bacillati</taxon>
        <taxon>Actinomycetota</taxon>
        <taxon>Actinomycetes</taxon>
        <taxon>Streptosporangiales</taxon>
        <taxon>Streptosporangiaceae</taxon>
        <taxon>Sphaerisporangium</taxon>
    </lineage>
</organism>
<evidence type="ECO:0000313" key="4">
    <source>
        <dbReference type="Proteomes" id="UP000588112"/>
    </source>
</evidence>
<dbReference type="Proteomes" id="UP000588112">
    <property type="component" value="Unassembled WGS sequence"/>
</dbReference>
<name>A0A7W9DSF8_9ACTN</name>
<proteinExistence type="predicted"/>
<dbReference type="RefSeq" id="WP_184614896.1">
    <property type="nucleotide sequence ID" value="NZ_BOOS01000031.1"/>
</dbReference>
<feature type="coiled-coil region" evidence="1">
    <location>
        <begin position="314"/>
        <end position="341"/>
    </location>
</feature>
<reference evidence="3 4" key="1">
    <citation type="submission" date="2020-08" db="EMBL/GenBank/DDBJ databases">
        <title>Sequencing the genomes of 1000 actinobacteria strains.</title>
        <authorList>
            <person name="Klenk H.-P."/>
        </authorList>
    </citation>
    <scope>NUCLEOTIDE SEQUENCE [LARGE SCALE GENOMIC DNA]</scope>
    <source>
        <strain evidence="3 4">DSM 45790</strain>
    </source>
</reference>
<comment type="caution">
    <text evidence="3">The sequence shown here is derived from an EMBL/GenBank/DDBJ whole genome shotgun (WGS) entry which is preliminary data.</text>
</comment>
<feature type="domain" description="CHAT" evidence="2">
    <location>
        <begin position="577"/>
        <end position="896"/>
    </location>
</feature>
<dbReference type="SUPFAM" id="SSF48452">
    <property type="entry name" value="TPR-like"/>
    <property type="match status" value="1"/>
</dbReference>
<dbReference type="PANTHER" id="PTHR10098">
    <property type="entry name" value="RAPSYN-RELATED"/>
    <property type="match status" value="1"/>
</dbReference>
<evidence type="ECO:0000313" key="3">
    <source>
        <dbReference type="EMBL" id="MBB5629662.1"/>
    </source>
</evidence>
<sequence>MLRRMFRRLGGAVIFHAYRKTLMTTQEHMLAGDFRKARFTALLALRTAVDTFGPDDERTAFVLATLASVDIAEGDLDAAAELISAARRILDGLPDADPHARALLLGQHAAVQGIAGRHTAALEDMRAAVALLASAPGAPPFAEALLHAGLGAAEAEAGLPRDALRSYRAALAVVRAARDDSAVLEPQILIDVALIHRDLGDRRRADTLAGEAMAVAAAMPAVHGAALARMRVTAALIKRRTGDLESAEHLIRQVEDFWSGLPGHQSERVAATIARAAIAADRGNPAEAHRVLAGLDGVVSGGPAVVAGYGLALSAYMAGDLGEAERRLERLEEESAAAFGAGHLQTAQTLVLAAALRSAGGEHGRALDLVARATAAEARIQWTSFGAGGRDVHSAIMDRLAVSLDVELTVALAAEGHDPRATETGFAAVLRRKGGLREAFTALRSARDRETWEELREVCGRILAATTGHPEGALVSELTALYERQEELEARLADGVPEEALRARARHATPTAVLGALPSGAAVLELFRWVPFDLRAGVSRGAEHAEYLGYLPAAGETRLIRFGPAAAIEAAIRRWSLAELSGMLAGPLLGALDGVDVRHLYVAPDGALGLLPWEILTGPDGVPLLDRLSLSYLTAARTLLGAGPRTDPSGDPLVIGGPDFGHAPAGGPAAEAEGGVAGMAFAALPGTVREAKAVARLLGVSPLLGAEATRAAVLGARSPRVLHLATHGFFLDTPDGASSGLWAMWDAEPAPEGAPRRRVPWYAAPRPLLRCGVALAGANTPGAASTPGFVTGEDIIALDLRATDLVVLSACDTGRGEAHAGDGILGLAHAFATAGARHVLLSLWAVNDHLAARLMRVFYEHLTAGASPRAALRAAQNRIRDDHPDPRLWAGFVLYGG</sequence>
<dbReference type="AlphaFoldDB" id="A0A7W9DSF8"/>
<keyword evidence="1" id="KW-0175">Coiled coil</keyword>
<dbReference type="InterPro" id="IPR011990">
    <property type="entry name" value="TPR-like_helical_dom_sf"/>
</dbReference>
<dbReference type="PANTHER" id="PTHR10098:SF108">
    <property type="entry name" value="TETRATRICOPEPTIDE REPEAT PROTEIN 28"/>
    <property type="match status" value="1"/>
</dbReference>
<dbReference type="InterPro" id="IPR024983">
    <property type="entry name" value="CHAT_dom"/>
</dbReference>
<dbReference type="Pfam" id="PF12770">
    <property type="entry name" value="CHAT"/>
    <property type="match status" value="1"/>
</dbReference>
<evidence type="ECO:0000256" key="1">
    <source>
        <dbReference type="SAM" id="Coils"/>
    </source>
</evidence>